<evidence type="ECO:0000313" key="3">
    <source>
        <dbReference type="Proteomes" id="UP000694397"/>
    </source>
</evidence>
<evidence type="ECO:0000313" key="2">
    <source>
        <dbReference type="Ensembl" id="ENSSFOP00015055904.1"/>
    </source>
</evidence>
<dbReference type="AlphaFoldDB" id="A0A8C9TRV5"/>
<dbReference type="Proteomes" id="UP000694397">
    <property type="component" value="Chromosome 18"/>
</dbReference>
<evidence type="ECO:0000256" key="1">
    <source>
        <dbReference type="SAM" id="Phobius"/>
    </source>
</evidence>
<reference evidence="2" key="3">
    <citation type="submission" date="2025-09" db="UniProtKB">
        <authorList>
            <consortium name="Ensembl"/>
        </authorList>
    </citation>
    <scope>IDENTIFICATION</scope>
</reference>
<feature type="transmembrane region" description="Helical" evidence="1">
    <location>
        <begin position="6"/>
        <end position="29"/>
    </location>
</feature>
<keyword evidence="1" id="KW-0472">Membrane</keyword>
<proteinExistence type="predicted"/>
<sequence>MMLWSLFFAALFGAAGVLWVNFLCVFLAIEFMSFFDLGQVEELQRWQIWEKNVRMNYLGDLRPPLDSFLWPLMPPSQNLPFIAVVWGTRFFLFRNDRII</sequence>
<organism evidence="2 3">
    <name type="scientific">Scleropages formosus</name>
    <name type="common">Asian bonytongue</name>
    <name type="synonym">Osteoglossum formosum</name>
    <dbReference type="NCBI Taxonomy" id="113540"/>
    <lineage>
        <taxon>Eukaryota</taxon>
        <taxon>Metazoa</taxon>
        <taxon>Chordata</taxon>
        <taxon>Craniata</taxon>
        <taxon>Vertebrata</taxon>
        <taxon>Euteleostomi</taxon>
        <taxon>Actinopterygii</taxon>
        <taxon>Neopterygii</taxon>
        <taxon>Teleostei</taxon>
        <taxon>Osteoglossocephala</taxon>
        <taxon>Osteoglossomorpha</taxon>
        <taxon>Osteoglossiformes</taxon>
        <taxon>Osteoglossidae</taxon>
        <taxon>Scleropages</taxon>
    </lineage>
</organism>
<keyword evidence="1" id="KW-0812">Transmembrane</keyword>
<keyword evidence="1" id="KW-1133">Transmembrane helix</keyword>
<protein>
    <submittedName>
        <fullName evidence="2">Uncharacterized protein</fullName>
    </submittedName>
</protein>
<accession>A0A8C9TRV5</accession>
<reference evidence="2" key="2">
    <citation type="submission" date="2025-08" db="UniProtKB">
        <authorList>
            <consortium name="Ensembl"/>
        </authorList>
    </citation>
    <scope>IDENTIFICATION</scope>
</reference>
<name>A0A8C9TRV5_SCLFO</name>
<reference evidence="2 3" key="1">
    <citation type="submission" date="2019-04" db="EMBL/GenBank/DDBJ databases">
        <authorList>
            <consortium name="Wellcome Sanger Institute Data Sharing"/>
        </authorList>
    </citation>
    <scope>NUCLEOTIDE SEQUENCE [LARGE SCALE GENOMIC DNA]</scope>
</reference>
<keyword evidence="3" id="KW-1185">Reference proteome</keyword>
<dbReference type="Ensembl" id="ENSSFOT00015058587.1">
    <property type="protein sequence ID" value="ENSSFOP00015055904.1"/>
    <property type="gene ID" value="ENSSFOG00015026588.1"/>
</dbReference>